<evidence type="ECO:0000313" key="11">
    <source>
        <dbReference type="Proteomes" id="UP000242310"/>
    </source>
</evidence>
<dbReference type="GO" id="GO:0042242">
    <property type="term" value="F:cobyrinic acid a,c-diamide synthase activity"/>
    <property type="evidence" value="ECO:0007669"/>
    <property type="project" value="UniProtKB-UniRule"/>
</dbReference>
<dbReference type="InterPro" id="IPR002586">
    <property type="entry name" value="CobQ/CobB/MinD/ParA_Nub-bd_dom"/>
</dbReference>
<dbReference type="RefSeq" id="WP_106588245.1">
    <property type="nucleotide sequence ID" value="NZ_PYAV01000005.1"/>
</dbReference>
<dbReference type="Pfam" id="PF01656">
    <property type="entry name" value="CbiA"/>
    <property type="match status" value="1"/>
</dbReference>
<comment type="domain">
    <text evidence="7">Comprises of two domains. The C-terminal domain contains the binding site for glutamine and catalyzes the hydrolysis of this substrate to glutamate and ammonia. The N-terminal domain is anticipated to bind ATP and cobyrinate and catalyzes the ultimate synthesis of the diamide product. The ammonia produced via the glutaminase domain is probably translocated to the adjacent domain via a molecular tunnel, where it reacts with an activated intermediate.</text>
</comment>
<evidence type="ECO:0000256" key="3">
    <source>
        <dbReference type="ARBA" id="ARBA00022741"/>
    </source>
</evidence>
<comment type="miscellaneous">
    <text evidence="7">The a and c carboxylates of cobyrinate are activated for nucleophilic attack via formation of a phosphorylated intermediate by ATP. CbiA catalyzes first the amidation of the c-carboxylate, and then that of the a-carboxylate.</text>
</comment>
<dbReference type="PROSITE" id="PS51274">
    <property type="entry name" value="GATASE_COBBQ"/>
    <property type="match status" value="1"/>
</dbReference>
<organism evidence="10 11">
    <name type="scientific">Salsuginibacillus halophilus</name>
    <dbReference type="NCBI Taxonomy" id="517424"/>
    <lineage>
        <taxon>Bacteria</taxon>
        <taxon>Bacillati</taxon>
        <taxon>Bacillota</taxon>
        <taxon>Bacilli</taxon>
        <taxon>Bacillales</taxon>
        <taxon>Bacillaceae</taxon>
        <taxon>Salsuginibacillus</taxon>
    </lineage>
</organism>
<dbReference type="EMBL" id="PYAV01000005">
    <property type="protein sequence ID" value="PSL46911.1"/>
    <property type="molecule type" value="Genomic_DNA"/>
</dbReference>
<feature type="site" description="Increases nucleophilicity of active site Cys" evidence="7">
    <location>
        <position position="430"/>
    </location>
</feature>
<keyword evidence="2 7" id="KW-0436">Ligase</keyword>
<dbReference type="EC" id="6.3.5.11" evidence="7"/>
<name>A0A2P8HL19_9BACI</name>
<comment type="function">
    <text evidence="7">Catalyzes the ATP-dependent amidation of the two carboxylate groups at positions a and c of cobyrinate, using either L-glutamine or ammonia as the nitrogen source.</text>
</comment>
<dbReference type="Gene3D" id="3.40.50.300">
    <property type="entry name" value="P-loop containing nucleotide triphosphate hydrolases"/>
    <property type="match status" value="2"/>
</dbReference>
<feature type="active site" description="Nucleophile" evidence="7">
    <location>
        <position position="331"/>
    </location>
</feature>
<dbReference type="UniPathway" id="UPA00148">
    <property type="reaction ID" value="UER00231"/>
</dbReference>
<reference evidence="10 11" key="1">
    <citation type="submission" date="2018-03" db="EMBL/GenBank/DDBJ databases">
        <title>Genomic Encyclopedia of Type Strains, Phase III (KMG-III): the genomes of soil and plant-associated and newly described type strains.</title>
        <authorList>
            <person name="Whitman W."/>
        </authorList>
    </citation>
    <scope>NUCLEOTIDE SEQUENCE [LARGE SCALE GENOMIC DNA]</scope>
    <source>
        <strain evidence="10 11">CGMCC 1.07653</strain>
    </source>
</reference>
<dbReference type="GO" id="GO:0005524">
    <property type="term" value="F:ATP binding"/>
    <property type="evidence" value="ECO:0007669"/>
    <property type="project" value="UniProtKB-UniRule"/>
</dbReference>
<feature type="domain" description="CobB/CobQ-like glutamine amidotransferase" evidence="9">
    <location>
        <begin position="248"/>
        <end position="436"/>
    </location>
</feature>
<protein>
    <recommendedName>
        <fullName evidence="7">Cobyrinate a,c-diamide synthase</fullName>
        <ecNumber evidence="7">6.3.5.11</ecNumber>
    </recommendedName>
    <alternativeName>
        <fullName evidence="7">Cobyrinic acid a,c-diamide synthetase</fullName>
    </alternativeName>
</protein>
<dbReference type="CDD" id="cd03130">
    <property type="entry name" value="GATase1_CobB"/>
    <property type="match status" value="1"/>
</dbReference>
<keyword evidence="6 7" id="KW-0315">Glutamine amidotransferase</keyword>
<proteinExistence type="inferred from homology"/>
<evidence type="ECO:0000256" key="5">
    <source>
        <dbReference type="ARBA" id="ARBA00022842"/>
    </source>
</evidence>
<dbReference type="Proteomes" id="UP000242310">
    <property type="component" value="Unassembled WGS sequence"/>
</dbReference>
<dbReference type="AlphaFoldDB" id="A0A2P8HL19"/>
<evidence type="ECO:0000259" key="8">
    <source>
        <dbReference type="Pfam" id="PF01656"/>
    </source>
</evidence>
<gene>
    <name evidence="7" type="primary">cbiA</name>
    <name evidence="10" type="ORF">B0H94_10561</name>
</gene>
<keyword evidence="3 7" id="KW-0547">Nucleotide-binding</keyword>
<dbReference type="InterPro" id="IPR027417">
    <property type="entry name" value="P-loop_NTPase"/>
</dbReference>
<dbReference type="NCBIfam" id="NF002204">
    <property type="entry name" value="PRK01077.1"/>
    <property type="match status" value="1"/>
</dbReference>
<keyword evidence="5 7" id="KW-0460">Magnesium</keyword>
<comment type="pathway">
    <text evidence="7">Cofactor biosynthesis; adenosylcobalamin biosynthesis; cob(II)yrinate a,c-diamide from sirohydrochlorin (anaerobic route): step 10/10.</text>
</comment>
<sequence>MWARLVIAGTGSGAGKTTAAVGLMAAFKQAGFKVQGFKCGPDYIDPSYYQAVTERPARNLDSWMMTTDVMNEVLRRGSRGADISIIEGVMGFFDGKSPTSDEGSTADISRKTKSPVLLVIDAGGVARSAAAMVKGFQAMAPDINICGVVANQVGSTRHFELIQEAVSQECGIPVVGYLTKNEELKMPERHLGLVPSVERGDLNSFFAKLGDQAAEGLELEHIQKLAEAPPVPGECPSIFKPAPPRNLRIAVARDAAFNFYYEENFELLEAFGAEVVTFSPLADEAVPPETDGLYFGGGFPEVFAETLSENDVSRASIQTSIQYGMPVLAECGGFMYLCRSLTTLEGQTYPMLDVIPGHTRMHDRLQAIGYRNVTFNHPFFSDEIEAKGHEFHYSSFTPAREIEPAFYTSGMSGEQAEGCARGSVTAGYTHLHFASSPAFVESWLNACERVKLNAES</sequence>
<dbReference type="CDD" id="cd05388">
    <property type="entry name" value="CobB_N"/>
    <property type="match status" value="1"/>
</dbReference>
<comment type="caution">
    <text evidence="10">The sequence shown here is derived from an EMBL/GenBank/DDBJ whole genome shotgun (WGS) entry which is preliminary data.</text>
</comment>
<evidence type="ECO:0000256" key="4">
    <source>
        <dbReference type="ARBA" id="ARBA00022840"/>
    </source>
</evidence>
<evidence type="ECO:0000256" key="2">
    <source>
        <dbReference type="ARBA" id="ARBA00022598"/>
    </source>
</evidence>
<dbReference type="Gene3D" id="3.40.50.880">
    <property type="match status" value="1"/>
</dbReference>
<evidence type="ECO:0000256" key="6">
    <source>
        <dbReference type="ARBA" id="ARBA00022962"/>
    </source>
</evidence>
<comment type="similarity">
    <text evidence="7">Belongs to the CobB/CbiA family.</text>
</comment>
<keyword evidence="4 7" id="KW-0067">ATP-binding</keyword>
<dbReference type="Pfam" id="PF07685">
    <property type="entry name" value="GATase_3"/>
    <property type="match status" value="1"/>
</dbReference>
<keyword evidence="7" id="KW-0169">Cobalamin biosynthesis</keyword>
<evidence type="ECO:0000256" key="1">
    <source>
        <dbReference type="ARBA" id="ARBA00001946"/>
    </source>
</evidence>
<accession>A0A2P8HL19</accession>
<comment type="catalytic activity">
    <reaction evidence="7">
        <text>cob(II)yrinate + 2 L-glutamine + 2 ATP + 2 H2O = cob(II)yrinate a,c diamide + 2 L-glutamate + 2 ADP + 2 phosphate + 2 H(+)</text>
        <dbReference type="Rhea" id="RHEA:26289"/>
        <dbReference type="ChEBI" id="CHEBI:15377"/>
        <dbReference type="ChEBI" id="CHEBI:15378"/>
        <dbReference type="ChEBI" id="CHEBI:29985"/>
        <dbReference type="ChEBI" id="CHEBI:30616"/>
        <dbReference type="ChEBI" id="CHEBI:43474"/>
        <dbReference type="ChEBI" id="CHEBI:58359"/>
        <dbReference type="ChEBI" id="CHEBI:58537"/>
        <dbReference type="ChEBI" id="CHEBI:58894"/>
        <dbReference type="ChEBI" id="CHEBI:456216"/>
        <dbReference type="EC" id="6.3.5.11"/>
    </reaction>
</comment>
<keyword evidence="11" id="KW-1185">Reference proteome</keyword>
<dbReference type="SUPFAM" id="SSF52540">
    <property type="entry name" value="P-loop containing nucleoside triphosphate hydrolases"/>
    <property type="match status" value="1"/>
</dbReference>
<dbReference type="NCBIfam" id="TIGR00379">
    <property type="entry name" value="cobB"/>
    <property type="match status" value="1"/>
</dbReference>
<evidence type="ECO:0000313" key="10">
    <source>
        <dbReference type="EMBL" id="PSL46911.1"/>
    </source>
</evidence>
<evidence type="ECO:0000256" key="7">
    <source>
        <dbReference type="HAMAP-Rule" id="MF_00027"/>
    </source>
</evidence>
<feature type="domain" description="CobQ/CobB/MinD/ParA nucleotide binding" evidence="8">
    <location>
        <begin position="5"/>
        <end position="191"/>
    </location>
</feature>
<dbReference type="InterPro" id="IPR004484">
    <property type="entry name" value="CbiA/CobB_synth"/>
</dbReference>
<dbReference type="SUPFAM" id="SSF52317">
    <property type="entry name" value="Class I glutamine amidotransferase-like"/>
    <property type="match status" value="1"/>
</dbReference>
<dbReference type="PANTHER" id="PTHR43873:SF1">
    <property type="entry name" value="COBYRINATE A,C-DIAMIDE SYNTHASE"/>
    <property type="match status" value="1"/>
</dbReference>
<dbReference type="HAMAP" id="MF_00027">
    <property type="entry name" value="CobB_CbiA"/>
    <property type="match status" value="1"/>
</dbReference>
<dbReference type="InterPro" id="IPR011698">
    <property type="entry name" value="GATase_3"/>
</dbReference>
<dbReference type="PANTHER" id="PTHR43873">
    <property type="entry name" value="COBYRINATE A,C-DIAMIDE SYNTHASE"/>
    <property type="match status" value="1"/>
</dbReference>
<evidence type="ECO:0000259" key="9">
    <source>
        <dbReference type="Pfam" id="PF07685"/>
    </source>
</evidence>
<dbReference type="GO" id="GO:0009236">
    <property type="term" value="P:cobalamin biosynthetic process"/>
    <property type="evidence" value="ECO:0007669"/>
    <property type="project" value="UniProtKB-UniRule"/>
</dbReference>
<dbReference type="InterPro" id="IPR029062">
    <property type="entry name" value="Class_I_gatase-like"/>
</dbReference>
<comment type="cofactor">
    <cofactor evidence="1 7">
        <name>Mg(2+)</name>
        <dbReference type="ChEBI" id="CHEBI:18420"/>
    </cofactor>
</comment>
<dbReference type="OrthoDB" id="9764035at2"/>